<dbReference type="InterPro" id="IPR004869">
    <property type="entry name" value="MMPL_dom"/>
</dbReference>
<protein>
    <submittedName>
        <fullName evidence="8">MMPL family transporter</fullName>
    </submittedName>
</protein>
<feature type="transmembrane region" description="Helical" evidence="6">
    <location>
        <begin position="360"/>
        <end position="379"/>
    </location>
</feature>
<dbReference type="InterPro" id="IPR002123">
    <property type="entry name" value="Plipid/glycerol_acylTrfase"/>
</dbReference>
<keyword evidence="4 6" id="KW-1133">Transmembrane helix</keyword>
<gene>
    <name evidence="8" type="ORF">GQF63_11030</name>
</gene>
<evidence type="ECO:0000256" key="6">
    <source>
        <dbReference type="SAM" id="Phobius"/>
    </source>
</evidence>
<feature type="domain" description="Phospholipid/glycerol acyltransferase" evidence="7">
    <location>
        <begin position="888"/>
        <end position="997"/>
    </location>
</feature>
<dbReference type="Pfam" id="PF03176">
    <property type="entry name" value="MMPL"/>
    <property type="match status" value="1"/>
</dbReference>
<feature type="transmembrane region" description="Helical" evidence="6">
    <location>
        <begin position="293"/>
        <end position="313"/>
    </location>
</feature>
<dbReference type="PANTHER" id="PTHR33406">
    <property type="entry name" value="MEMBRANE PROTEIN MJ1562-RELATED"/>
    <property type="match status" value="1"/>
</dbReference>
<keyword evidence="9" id="KW-1185">Reference proteome</keyword>
<sequence>MSNSFYFLYKLIQKHPRLALLFAILFLLGSMAVIKQIQFNEDINKVIPLDEDKAKASNIISQLAFTDKIAVIFSKKDSSSTEQLSDAAQAFLDSLPAYQDYYLSVQGNLDEELFNSSFQFINRHLPIYLEEADYQAIEQKIQADSIRTQVESNYQTLTGMSAGFMKDIIIQDPLQLSFLALKKLQQFQGNSDYSFEDGFLFSKDKSKLFLFINPKYSGTETKHNEVFVDSLRSLQQQLAVEFPQIETRYFGSPFIAVANAKQIKQDILYTIVISVSLLMLLLIFYYRSCWVPLIVMLPSVFGGLFGLICLYFIKSEISAISLSISAILIGITIDYALHYLTHSKGSQNQKQLFKDVSRPLLMSSSTTAIAFLCLLFVRSEALVDLGIFASIAVVATALFTLIILPHIYKGGNIKQAHIIDRIARYPFEKNKGLIGLSLLLLIISLFTYHRVRFDGDLSKINYIPQDQQEAEKILNQGQENQKSLFLVTYANSQEEALKQNEVLLQKLKSAKLDLQYQSINQLVPSPEKQAAALARWQQFWTAEKVKNTIDNLEKESSSKGFMDQTHLPFYQSLTSKHSRVNLDSIKVFNEQFYREFVHGKSQQSILSTLVNLAPKDRDQFAKTFEAFMADKPMLLVDRQALNEQYLSFLINDFNSLVSYSFVAVLFILFVFYKRIELVIVAAIPIALTGFITAGLMGLLQVPFNIFSSIVCTLVFGHGIDFSIFMTSALQKEYSYGKNEMPIYRTSIILAVLTTILAIGALIFAQHPALRSISSIALIGVSVAVLVTFVLYPILYKFLFFNRIKKGLSPITLGLLLQAIFLFGYFALASIFVSVFIRSITHILPISKTRKQLFFAKLLSAYMRSVLYLKLQVQKRVFHADNFHKAPQTVFIANHSSFLDSLSIAMVYYKLVFLVNDWVYNSPIFGRAVRFLDFFPTSAGLEAHIPNLQQRIGQEFSLAVFPEGTRSTTSEIHRFHKGAFLLAQELNLPITPVYLHGNADSLPKGDFIIYDGICHIHVGEPIDPQDTRFGTNTHQKAKNMVAFFRENFKQIRLKNEDASYFKKKLFLNYRYHEGDILHQVKVDFKKHKDTYYQLFKRISDKAKIAHISGDYGQVDFLLVHQFPTRKISSYLPEEAHADIARSSYITQKFQLSYVQDPAELWPKKDTLILSHLADFNAAIPAHIQEIVVLCCSFRKEFVDFHLKHEEENLLIYARNERNAAI</sequence>
<evidence type="ECO:0000256" key="2">
    <source>
        <dbReference type="ARBA" id="ARBA00022475"/>
    </source>
</evidence>
<evidence type="ECO:0000259" key="7">
    <source>
        <dbReference type="SMART" id="SM00563"/>
    </source>
</evidence>
<evidence type="ECO:0000256" key="4">
    <source>
        <dbReference type="ARBA" id="ARBA00022989"/>
    </source>
</evidence>
<feature type="transmembrane region" description="Helical" evidence="6">
    <location>
        <begin position="775"/>
        <end position="798"/>
    </location>
</feature>
<evidence type="ECO:0000313" key="9">
    <source>
        <dbReference type="Proteomes" id="UP000435036"/>
    </source>
</evidence>
<dbReference type="AlphaFoldDB" id="A0A6N8L334"/>
<dbReference type="Proteomes" id="UP000435036">
    <property type="component" value="Unassembled WGS sequence"/>
</dbReference>
<organism evidence="8 9">
    <name type="scientific">Sphingobacterium humi</name>
    <dbReference type="NCBI Taxonomy" id="1796905"/>
    <lineage>
        <taxon>Bacteria</taxon>
        <taxon>Pseudomonadati</taxon>
        <taxon>Bacteroidota</taxon>
        <taxon>Sphingobacteriia</taxon>
        <taxon>Sphingobacteriales</taxon>
        <taxon>Sphingobacteriaceae</taxon>
        <taxon>Sphingobacterium</taxon>
    </lineage>
</organism>
<accession>A0A6N8L334</accession>
<dbReference type="EMBL" id="WSQA01000007">
    <property type="protein sequence ID" value="MVZ62558.1"/>
    <property type="molecule type" value="Genomic_DNA"/>
</dbReference>
<feature type="transmembrane region" description="Helical" evidence="6">
    <location>
        <begin position="653"/>
        <end position="672"/>
    </location>
</feature>
<name>A0A6N8L334_9SPHI</name>
<feature type="transmembrane region" description="Helical" evidence="6">
    <location>
        <begin position="385"/>
        <end position="404"/>
    </location>
</feature>
<dbReference type="OrthoDB" id="9803035at2"/>
<feature type="transmembrane region" description="Helical" evidence="6">
    <location>
        <begin position="319"/>
        <end position="340"/>
    </location>
</feature>
<evidence type="ECO:0000256" key="5">
    <source>
        <dbReference type="ARBA" id="ARBA00023136"/>
    </source>
</evidence>
<feature type="transmembrane region" description="Helical" evidence="6">
    <location>
        <begin position="677"/>
        <end position="699"/>
    </location>
</feature>
<evidence type="ECO:0000256" key="1">
    <source>
        <dbReference type="ARBA" id="ARBA00004651"/>
    </source>
</evidence>
<dbReference type="InterPro" id="IPR050545">
    <property type="entry name" value="Mycobact_MmpL"/>
</dbReference>
<dbReference type="CDD" id="cd07989">
    <property type="entry name" value="LPLAT_AGPAT-like"/>
    <property type="match status" value="1"/>
</dbReference>
<feature type="transmembrane region" description="Helical" evidence="6">
    <location>
        <begin position="267"/>
        <end position="286"/>
    </location>
</feature>
<dbReference type="SUPFAM" id="SSF82866">
    <property type="entry name" value="Multidrug efflux transporter AcrB transmembrane domain"/>
    <property type="match status" value="2"/>
</dbReference>
<keyword evidence="5 6" id="KW-0472">Membrane</keyword>
<dbReference type="SMART" id="SM00563">
    <property type="entry name" value="PlsC"/>
    <property type="match status" value="1"/>
</dbReference>
<dbReference type="SUPFAM" id="SSF69593">
    <property type="entry name" value="Glycerol-3-phosphate (1)-acyltransferase"/>
    <property type="match status" value="1"/>
</dbReference>
<evidence type="ECO:0000256" key="3">
    <source>
        <dbReference type="ARBA" id="ARBA00022692"/>
    </source>
</evidence>
<feature type="transmembrane region" description="Helical" evidence="6">
    <location>
        <begin position="705"/>
        <end position="729"/>
    </location>
</feature>
<evidence type="ECO:0000313" key="8">
    <source>
        <dbReference type="EMBL" id="MVZ62558.1"/>
    </source>
</evidence>
<feature type="transmembrane region" description="Helical" evidence="6">
    <location>
        <begin position="741"/>
        <end position="763"/>
    </location>
</feature>
<reference evidence="8 9" key="1">
    <citation type="submission" date="2019-12" db="EMBL/GenBank/DDBJ databases">
        <authorList>
            <person name="Dong K."/>
        </authorList>
    </citation>
    <scope>NUCLEOTIDE SEQUENCE [LARGE SCALE GENOMIC DNA]</scope>
    <source>
        <strain evidence="8 9">JCM 31225</strain>
    </source>
</reference>
<comment type="caution">
    <text evidence="8">The sequence shown here is derived from an EMBL/GenBank/DDBJ whole genome shotgun (WGS) entry which is preliminary data.</text>
</comment>
<keyword evidence="3 6" id="KW-0812">Transmembrane</keyword>
<feature type="transmembrane region" description="Helical" evidence="6">
    <location>
        <begin position="810"/>
        <end position="836"/>
    </location>
</feature>
<proteinExistence type="predicted"/>
<keyword evidence="2" id="KW-1003">Cell membrane</keyword>
<dbReference type="GO" id="GO:0016746">
    <property type="term" value="F:acyltransferase activity"/>
    <property type="evidence" value="ECO:0007669"/>
    <property type="project" value="InterPro"/>
</dbReference>
<dbReference type="Pfam" id="PF01553">
    <property type="entry name" value="Acyltransferase"/>
    <property type="match status" value="1"/>
</dbReference>
<dbReference type="RefSeq" id="WP_160369286.1">
    <property type="nucleotide sequence ID" value="NZ_WSQA01000007.1"/>
</dbReference>
<dbReference type="PANTHER" id="PTHR33406:SF13">
    <property type="entry name" value="MEMBRANE PROTEIN YDFJ"/>
    <property type="match status" value="1"/>
</dbReference>
<comment type="subcellular location">
    <subcellularLocation>
        <location evidence="1">Cell membrane</location>
        <topology evidence="1">Multi-pass membrane protein</topology>
    </subcellularLocation>
</comment>
<dbReference type="GO" id="GO:0005886">
    <property type="term" value="C:plasma membrane"/>
    <property type="evidence" value="ECO:0007669"/>
    <property type="project" value="UniProtKB-SubCell"/>
</dbReference>
<dbReference type="Gene3D" id="1.20.1640.10">
    <property type="entry name" value="Multidrug efflux transporter AcrB transmembrane domain"/>
    <property type="match status" value="2"/>
</dbReference>